<sequence length="275" mass="31077">MDIRHHSLALMCASITSGSAYAGDFKVAVGAFFSQADTSIGVTNPNTGNNYDLDFESDLSLKERTTLPYFLIGYDFNNRHGIFLDWRSLHRTSTNEYVTKSFQIPDSDYEVQAGARINSTLNIDIIRLGYSYTFYDGEDWDWKTTIGLHVMNFKVGFGGELGYRVNDDSDVIPIKEEEFTDLTAPLPNIGLIADYRLTDEWHFLGHAQVFAVSIEDISGLLLDLGLGVEYKFNEDLGLAASYSYYEINVNYGMQVTDLDAKFRFYGPMATLTYQF</sequence>
<accession>A0ABX5DKB8</accession>
<keyword evidence="2" id="KW-1185">Reference proteome</keyword>
<dbReference type="Proteomes" id="UP000238163">
    <property type="component" value="Unassembled WGS sequence"/>
</dbReference>
<proteinExistence type="predicted"/>
<name>A0ABX5DKB8_9VIBR</name>
<dbReference type="EMBL" id="NWTN01000002">
    <property type="protein sequence ID" value="PRQ68736.1"/>
    <property type="molecule type" value="Genomic_DNA"/>
</dbReference>
<evidence type="ECO:0000313" key="2">
    <source>
        <dbReference type="Proteomes" id="UP000238163"/>
    </source>
</evidence>
<dbReference type="SUPFAM" id="SSF56925">
    <property type="entry name" value="OMPA-like"/>
    <property type="match status" value="1"/>
</dbReference>
<protein>
    <submittedName>
        <fullName evidence="1">DUF481 domain-containing protein</fullName>
    </submittedName>
</protein>
<reference evidence="1 2" key="1">
    <citation type="submission" date="2017-09" db="EMBL/GenBank/DDBJ databases">
        <authorList>
            <person name="Girard L."/>
            <person name="Lami R."/>
            <person name="Suzuki M."/>
            <person name="Baudart J."/>
        </authorList>
    </citation>
    <scope>NUCLEOTIDE SEQUENCE [LARGE SCALE GENOMIC DNA]</scope>
    <source>
        <strain evidence="1 2">17LN0615E</strain>
    </source>
</reference>
<organism evidence="1 2">
    <name type="scientific">Vibrio mediterranei</name>
    <dbReference type="NCBI Taxonomy" id="689"/>
    <lineage>
        <taxon>Bacteria</taxon>
        <taxon>Pseudomonadati</taxon>
        <taxon>Pseudomonadota</taxon>
        <taxon>Gammaproteobacteria</taxon>
        <taxon>Vibrionales</taxon>
        <taxon>Vibrionaceae</taxon>
        <taxon>Vibrio</taxon>
    </lineage>
</organism>
<dbReference type="Gene3D" id="2.40.160.20">
    <property type="match status" value="1"/>
</dbReference>
<gene>
    <name evidence="1" type="ORF">COR51_04845</name>
</gene>
<comment type="caution">
    <text evidence="1">The sequence shown here is derived from an EMBL/GenBank/DDBJ whole genome shotgun (WGS) entry which is preliminary data.</text>
</comment>
<dbReference type="RefSeq" id="WP_051867927.1">
    <property type="nucleotide sequence ID" value="NZ_JAKEUG010000003.1"/>
</dbReference>
<evidence type="ECO:0000313" key="1">
    <source>
        <dbReference type="EMBL" id="PRQ68736.1"/>
    </source>
</evidence>
<dbReference type="InterPro" id="IPR011250">
    <property type="entry name" value="OMP/PagP_B-barrel"/>
</dbReference>
<reference evidence="1 2" key="2">
    <citation type="submission" date="2018-03" db="EMBL/GenBank/DDBJ databases">
        <title>Genetic Diversity and Phenotypic Plasticity of AHL Mediated Quorum Sensing in Environmental Strains of Vibrio mediterranei.</title>
        <authorList>
            <person name="Lantoine F."/>
            <person name="Vouve F."/>
        </authorList>
    </citation>
    <scope>NUCLEOTIDE SEQUENCE [LARGE SCALE GENOMIC DNA]</scope>
    <source>
        <strain evidence="1 2">17LN0615E</strain>
    </source>
</reference>